<keyword evidence="4 13" id="KW-0808">Transferase</keyword>
<dbReference type="GO" id="GO:0000139">
    <property type="term" value="C:Golgi membrane"/>
    <property type="evidence" value="ECO:0007669"/>
    <property type="project" value="UniProtKB-SubCell"/>
</dbReference>
<keyword evidence="10" id="KW-1015">Disulfide bond</keyword>
<dbReference type="InterPro" id="IPR026634">
    <property type="entry name" value="TPST-like"/>
</dbReference>
<name>A0A443SWJ1_9ACAR</name>
<keyword evidence="17" id="KW-1185">Reference proteome</keyword>
<evidence type="ECO:0000256" key="8">
    <source>
        <dbReference type="ARBA" id="ARBA00023034"/>
    </source>
</evidence>
<comment type="caution">
    <text evidence="16">The sequence shown here is derived from an EMBL/GenBank/DDBJ whole genome shotgun (WGS) entry which is preliminary data.</text>
</comment>
<comment type="catalytic activity">
    <reaction evidence="12 13">
        <text>L-tyrosyl-[protein] + 3'-phosphoadenylyl sulfate = O-sulfo-L-tyrosine-[protein] + adenosine 3',5'-bisphosphate + H(+)</text>
        <dbReference type="Rhea" id="RHEA:16801"/>
        <dbReference type="Rhea" id="RHEA-COMP:10136"/>
        <dbReference type="Rhea" id="RHEA-COMP:11688"/>
        <dbReference type="ChEBI" id="CHEBI:15378"/>
        <dbReference type="ChEBI" id="CHEBI:46858"/>
        <dbReference type="ChEBI" id="CHEBI:58339"/>
        <dbReference type="ChEBI" id="CHEBI:58343"/>
        <dbReference type="ChEBI" id="CHEBI:65286"/>
        <dbReference type="EC" id="2.8.2.20"/>
    </reaction>
</comment>
<reference evidence="16 17" key="1">
    <citation type="journal article" date="2018" name="Gigascience">
        <title>Genomes of trombidid mites reveal novel predicted allergens and laterally-transferred genes associated with secondary metabolism.</title>
        <authorList>
            <person name="Dong X."/>
            <person name="Chaisiri K."/>
            <person name="Xia D."/>
            <person name="Armstrong S.D."/>
            <person name="Fang Y."/>
            <person name="Donnelly M.J."/>
            <person name="Kadowaki T."/>
            <person name="McGarry J.W."/>
            <person name="Darby A.C."/>
            <person name="Makepeace B.L."/>
        </authorList>
    </citation>
    <scope>NUCLEOTIDE SEQUENCE [LARGE SCALE GENOMIC DNA]</scope>
    <source>
        <strain evidence="16">UoL-UT</strain>
    </source>
</reference>
<keyword evidence="8" id="KW-0333">Golgi apparatus</keyword>
<feature type="transmembrane region" description="Helical" evidence="15">
    <location>
        <begin position="9"/>
        <end position="26"/>
    </location>
</feature>
<dbReference type="OrthoDB" id="545675at2759"/>
<comment type="subcellular location">
    <subcellularLocation>
        <location evidence="1">Golgi apparatus membrane</location>
        <topology evidence="1">Single-pass type II membrane protein</topology>
    </subcellularLocation>
</comment>
<keyword evidence="11" id="KW-0325">Glycoprotein</keyword>
<dbReference type="SUPFAM" id="SSF52540">
    <property type="entry name" value="P-loop containing nucleoside triphosphate hydrolases"/>
    <property type="match status" value="1"/>
</dbReference>
<feature type="compositionally biased region" description="Basic and acidic residues" evidence="14">
    <location>
        <begin position="355"/>
        <end position="381"/>
    </location>
</feature>
<evidence type="ECO:0000256" key="5">
    <source>
        <dbReference type="ARBA" id="ARBA00022692"/>
    </source>
</evidence>
<proteinExistence type="inferred from homology"/>
<evidence type="ECO:0000256" key="14">
    <source>
        <dbReference type="SAM" id="MobiDB-lite"/>
    </source>
</evidence>
<keyword evidence="6" id="KW-0735">Signal-anchor</keyword>
<evidence type="ECO:0000256" key="13">
    <source>
        <dbReference type="RuleBase" id="RU365018"/>
    </source>
</evidence>
<evidence type="ECO:0000256" key="11">
    <source>
        <dbReference type="ARBA" id="ARBA00023180"/>
    </source>
</evidence>
<dbReference type="VEuPathDB" id="VectorBase:LDEU000163"/>
<organism evidence="16 17">
    <name type="scientific">Leptotrombidium deliense</name>
    <dbReference type="NCBI Taxonomy" id="299467"/>
    <lineage>
        <taxon>Eukaryota</taxon>
        <taxon>Metazoa</taxon>
        <taxon>Ecdysozoa</taxon>
        <taxon>Arthropoda</taxon>
        <taxon>Chelicerata</taxon>
        <taxon>Arachnida</taxon>
        <taxon>Acari</taxon>
        <taxon>Acariformes</taxon>
        <taxon>Trombidiformes</taxon>
        <taxon>Prostigmata</taxon>
        <taxon>Anystina</taxon>
        <taxon>Parasitengona</taxon>
        <taxon>Trombiculoidea</taxon>
        <taxon>Trombiculidae</taxon>
        <taxon>Leptotrombidium</taxon>
    </lineage>
</organism>
<evidence type="ECO:0000256" key="6">
    <source>
        <dbReference type="ARBA" id="ARBA00022968"/>
    </source>
</evidence>
<feature type="non-terminal residue" evidence="16">
    <location>
        <position position="403"/>
    </location>
</feature>
<dbReference type="Gene3D" id="3.40.50.300">
    <property type="entry name" value="P-loop containing nucleotide triphosphate hydrolases"/>
    <property type="match status" value="1"/>
</dbReference>
<evidence type="ECO:0000256" key="2">
    <source>
        <dbReference type="ARBA" id="ARBA00009988"/>
    </source>
</evidence>
<evidence type="ECO:0000256" key="4">
    <source>
        <dbReference type="ARBA" id="ARBA00022679"/>
    </source>
</evidence>
<dbReference type="AlphaFoldDB" id="A0A443SWJ1"/>
<feature type="region of interest" description="Disordered" evidence="14">
    <location>
        <begin position="355"/>
        <end position="403"/>
    </location>
</feature>
<comment type="similarity">
    <text evidence="2 13">Belongs to the protein sulfotransferase family.</text>
</comment>
<evidence type="ECO:0000313" key="17">
    <source>
        <dbReference type="Proteomes" id="UP000288716"/>
    </source>
</evidence>
<evidence type="ECO:0000256" key="15">
    <source>
        <dbReference type="SAM" id="Phobius"/>
    </source>
</evidence>
<dbReference type="EMBL" id="NCKV01000036">
    <property type="protein sequence ID" value="RWS31879.1"/>
    <property type="molecule type" value="Genomic_DNA"/>
</dbReference>
<evidence type="ECO:0000256" key="1">
    <source>
        <dbReference type="ARBA" id="ARBA00004323"/>
    </source>
</evidence>
<comment type="function">
    <text evidence="13">Catalyzes the O-sulfation of tyrosine residues within acidic motifs of polypeptides, using 3'-phosphoadenylyl sulfate (PAPS) as cosubstrate.</text>
</comment>
<keyword evidence="5 15" id="KW-0812">Transmembrane</keyword>
<dbReference type="Proteomes" id="UP000288716">
    <property type="component" value="Unassembled WGS sequence"/>
</dbReference>
<evidence type="ECO:0000256" key="9">
    <source>
        <dbReference type="ARBA" id="ARBA00023136"/>
    </source>
</evidence>
<dbReference type="InterPro" id="IPR027417">
    <property type="entry name" value="P-loop_NTPase"/>
</dbReference>
<evidence type="ECO:0000256" key="10">
    <source>
        <dbReference type="ARBA" id="ARBA00023157"/>
    </source>
</evidence>
<dbReference type="FunFam" id="3.40.50.300:FF:000290">
    <property type="entry name" value="Protein-tyrosine sulfotransferase"/>
    <property type="match status" value="1"/>
</dbReference>
<evidence type="ECO:0000313" key="16">
    <source>
        <dbReference type="EMBL" id="RWS31879.1"/>
    </source>
</evidence>
<evidence type="ECO:0000256" key="3">
    <source>
        <dbReference type="ARBA" id="ARBA00013262"/>
    </source>
</evidence>
<keyword evidence="7 15" id="KW-1133">Transmembrane helix</keyword>
<evidence type="ECO:0000256" key="7">
    <source>
        <dbReference type="ARBA" id="ARBA00022989"/>
    </source>
</evidence>
<keyword evidence="9 15" id="KW-0472">Membrane</keyword>
<dbReference type="PANTHER" id="PTHR12788">
    <property type="entry name" value="PROTEIN-TYROSINE SULFOTRANSFERASE 2"/>
    <property type="match status" value="1"/>
</dbReference>
<protein>
    <recommendedName>
        <fullName evidence="3 13">Protein-tyrosine sulfotransferase</fullName>
        <ecNumber evidence="3 13">2.8.2.20</ecNumber>
    </recommendedName>
</protein>
<dbReference type="EC" id="2.8.2.20" evidence="3 13"/>
<accession>A0A443SWJ1</accession>
<dbReference type="STRING" id="299467.A0A443SWJ1"/>
<sequence length="403" mass="46038">MGTRTIRKYVFFGILLLFIGAFLFHLNSRSCRDPSAGVTEFVGPQKFVVVNKDGTSKQFKYDRLIPFIFIGGMPRSGTTLLRVMLDAHPSIRCGEETRVIPRILGMRQQWMRSPFESNRLKEAGISSAVLDSAIASFIMEIIVKHGTPAARLCNKDPFTLRSAVYLRQLFPNSKFVFIIRDGRAVVHSIITRKVTITGFDLKDPRQCLKKWNSAMSSMHSQCKELGPTVCLPIHYEKLVLNPKVWLKKLLSFLDVPWNESVLNHERFINKPGGISLSKLERSTDQVIKPVNIEALSKWVGHFSDDVLKDMSKIAPMLSILGYDPNANPPDYGKPDSLVLKNMKELEMNKVMWKQKEEEMKEAREQIRKSLVKPENKKNKDESDNEIIQSLDSERKSIDQQSNR</sequence>
<evidence type="ECO:0000256" key="12">
    <source>
        <dbReference type="ARBA" id="ARBA00048460"/>
    </source>
</evidence>
<dbReference type="Pfam" id="PF13469">
    <property type="entry name" value="Sulfotransfer_3"/>
    <property type="match status" value="1"/>
</dbReference>
<dbReference type="GO" id="GO:0008476">
    <property type="term" value="F:protein-tyrosine sulfotransferase activity"/>
    <property type="evidence" value="ECO:0007669"/>
    <property type="project" value="UniProtKB-EC"/>
</dbReference>
<gene>
    <name evidence="16" type="ORF">B4U80_04014</name>
</gene>
<dbReference type="PANTHER" id="PTHR12788:SF10">
    <property type="entry name" value="PROTEIN-TYROSINE SULFOTRANSFERASE"/>
    <property type="match status" value="1"/>
</dbReference>